<dbReference type="EMBL" id="CP002345">
    <property type="protein sequence ID" value="ADQ80295.1"/>
    <property type="molecule type" value="Genomic_DNA"/>
</dbReference>
<gene>
    <name evidence="2" type="ordered locus">Palpr_2159</name>
</gene>
<dbReference type="Proteomes" id="UP000008718">
    <property type="component" value="Chromosome"/>
</dbReference>
<reference key="1">
    <citation type="submission" date="2010-11" db="EMBL/GenBank/DDBJ databases">
        <title>The complete genome of Paludibacter propionicigenes DSM 17365.</title>
        <authorList>
            <consortium name="US DOE Joint Genome Institute (JGI-PGF)"/>
            <person name="Lucas S."/>
            <person name="Copeland A."/>
            <person name="Lapidus A."/>
            <person name="Bruce D."/>
            <person name="Goodwin L."/>
            <person name="Pitluck S."/>
            <person name="Kyrpides N."/>
            <person name="Mavromatis K."/>
            <person name="Ivanova N."/>
            <person name="Munk A.C."/>
            <person name="Brettin T."/>
            <person name="Detter J.C."/>
            <person name="Han C."/>
            <person name="Tapia R."/>
            <person name="Land M."/>
            <person name="Hauser L."/>
            <person name="Markowitz V."/>
            <person name="Cheng J.-F."/>
            <person name="Hugenholtz P."/>
            <person name="Woyke T."/>
            <person name="Wu D."/>
            <person name="Gronow S."/>
            <person name="Wellnitz S."/>
            <person name="Brambilla E."/>
            <person name="Klenk H.-P."/>
            <person name="Eisen J.A."/>
        </authorList>
    </citation>
    <scope>NUCLEOTIDE SEQUENCE</scope>
    <source>
        <strain>WB4</strain>
    </source>
</reference>
<sequence>MKKVNLLAIIAISFSLSSLVSCTTDLTGTTDASLTATATDEGQAATVNDQIVSTADDYVNVLDASGYQAVKSTTDSNPQKTNIKITMDSVVITVDRVGLNDYPKNICLDFGTGVTVKRGNRLKGKIYITVSAKMNIANSTRTFTFSDFYVNDNQLKGGKTVTFKGYTDLQEPYWRIVAKDTLVRTDGTKVIWNTERTRTRIGNNNTPLIYWDDIYSITGSSSGVNAKGVAYTMVIQDSNPLIISGNYPYFTKGSVVITTDSKTVLVDYGDGTKDNKATATINGVTKEFTLKK</sequence>
<keyword evidence="3" id="KW-1185">Reference proteome</keyword>
<dbReference type="eggNOG" id="ENOG5030W9H">
    <property type="taxonomic scope" value="Bacteria"/>
</dbReference>
<evidence type="ECO:0000313" key="3">
    <source>
        <dbReference type="Proteomes" id="UP000008718"/>
    </source>
</evidence>
<evidence type="ECO:0008006" key="4">
    <source>
        <dbReference type="Google" id="ProtNLM"/>
    </source>
</evidence>
<dbReference type="STRING" id="694427.Palpr_2159"/>
<dbReference type="PROSITE" id="PS51257">
    <property type="entry name" value="PROKAR_LIPOPROTEIN"/>
    <property type="match status" value="1"/>
</dbReference>
<organism evidence="2 3">
    <name type="scientific">Paludibacter propionicigenes (strain DSM 17365 / JCM 13257 / WB4)</name>
    <dbReference type="NCBI Taxonomy" id="694427"/>
    <lineage>
        <taxon>Bacteria</taxon>
        <taxon>Pseudomonadati</taxon>
        <taxon>Bacteroidota</taxon>
        <taxon>Bacteroidia</taxon>
        <taxon>Bacteroidales</taxon>
        <taxon>Paludibacteraceae</taxon>
        <taxon>Paludibacter</taxon>
    </lineage>
</organism>
<evidence type="ECO:0000256" key="1">
    <source>
        <dbReference type="SAM" id="SignalP"/>
    </source>
</evidence>
<proteinExistence type="predicted"/>
<dbReference type="AlphaFoldDB" id="E4T6F1"/>
<dbReference type="KEGG" id="ppn:Palpr_2159"/>
<feature type="chain" id="PRO_5003187687" description="Lipoprotein" evidence="1">
    <location>
        <begin position="21"/>
        <end position="292"/>
    </location>
</feature>
<name>E4T6F1_PALPW</name>
<evidence type="ECO:0000313" key="2">
    <source>
        <dbReference type="EMBL" id="ADQ80295.1"/>
    </source>
</evidence>
<keyword evidence="1" id="KW-0732">Signal</keyword>
<feature type="signal peptide" evidence="1">
    <location>
        <begin position="1"/>
        <end position="20"/>
    </location>
</feature>
<reference evidence="2 3" key="2">
    <citation type="journal article" date="2011" name="Stand. Genomic Sci.">
        <title>Complete genome sequence of Paludibacter propionicigenes type strain (WB4).</title>
        <authorList>
            <person name="Gronow S."/>
            <person name="Munk C."/>
            <person name="Lapidus A."/>
            <person name="Nolan M."/>
            <person name="Lucas S."/>
            <person name="Hammon N."/>
            <person name="Deshpande S."/>
            <person name="Cheng J.F."/>
            <person name="Tapia R."/>
            <person name="Han C."/>
            <person name="Goodwin L."/>
            <person name="Pitluck S."/>
            <person name="Liolios K."/>
            <person name="Ivanova N."/>
            <person name="Mavromatis K."/>
            <person name="Mikhailova N."/>
            <person name="Pati A."/>
            <person name="Chen A."/>
            <person name="Palaniappan K."/>
            <person name="Land M."/>
            <person name="Hauser L."/>
            <person name="Chang Y.J."/>
            <person name="Jeffries C.D."/>
            <person name="Brambilla E."/>
            <person name="Rohde M."/>
            <person name="Goker M."/>
            <person name="Detter J.C."/>
            <person name="Woyke T."/>
            <person name="Bristow J."/>
            <person name="Eisen J.A."/>
            <person name="Markowitz V."/>
            <person name="Hugenholtz P."/>
            <person name="Kyrpides N.C."/>
            <person name="Klenk H.P."/>
        </authorList>
    </citation>
    <scope>NUCLEOTIDE SEQUENCE [LARGE SCALE GENOMIC DNA]</scope>
    <source>
        <strain evidence="3">DSM 17365 / JCM 13257 / WB4</strain>
    </source>
</reference>
<protein>
    <recommendedName>
        <fullName evidence="4">Lipoprotein</fullName>
    </recommendedName>
</protein>
<dbReference type="RefSeq" id="WP_013445664.1">
    <property type="nucleotide sequence ID" value="NC_014734.1"/>
</dbReference>
<dbReference type="OrthoDB" id="1114031at2"/>
<dbReference type="HOGENOM" id="CLU_952624_0_0_10"/>
<accession>E4T6F1</accession>